<evidence type="ECO:0000313" key="14">
    <source>
        <dbReference type="Proteomes" id="UP001632038"/>
    </source>
</evidence>
<dbReference type="Pfam" id="PF06507">
    <property type="entry name" value="ARF_AD"/>
    <property type="match status" value="1"/>
</dbReference>
<keyword evidence="6 10" id="KW-0804">Transcription</keyword>
<evidence type="ECO:0000256" key="5">
    <source>
        <dbReference type="ARBA" id="ARBA00023125"/>
    </source>
</evidence>
<evidence type="ECO:0000259" key="12">
    <source>
        <dbReference type="PROSITE" id="PS50863"/>
    </source>
</evidence>
<dbReference type="GO" id="GO:0007389">
    <property type="term" value="P:pattern specification process"/>
    <property type="evidence" value="ECO:0007669"/>
    <property type="project" value="UniProtKB-ARBA"/>
</dbReference>
<dbReference type="GO" id="GO:0051301">
    <property type="term" value="P:cell division"/>
    <property type="evidence" value="ECO:0007669"/>
    <property type="project" value="UniProtKB-ARBA"/>
</dbReference>
<evidence type="ECO:0000256" key="7">
    <source>
        <dbReference type="ARBA" id="ARBA00023242"/>
    </source>
</evidence>
<dbReference type="SUPFAM" id="SSF101936">
    <property type="entry name" value="DNA-binding pseudobarrel domain"/>
    <property type="match status" value="1"/>
</dbReference>
<dbReference type="InterPro" id="IPR044835">
    <property type="entry name" value="ARF_plant"/>
</dbReference>
<evidence type="ECO:0000256" key="3">
    <source>
        <dbReference type="ARBA" id="ARBA00011726"/>
    </source>
</evidence>
<evidence type="ECO:0000256" key="10">
    <source>
        <dbReference type="RuleBase" id="RU004561"/>
    </source>
</evidence>
<dbReference type="InterPro" id="IPR015300">
    <property type="entry name" value="DNA-bd_pseudobarrel_sf"/>
</dbReference>
<dbReference type="PANTHER" id="PTHR31384">
    <property type="entry name" value="AUXIN RESPONSE FACTOR 4-RELATED"/>
    <property type="match status" value="1"/>
</dbReference>
<dbReference type="Pfam" id="PF02362">
    <property type="entry name" value="B3"/>
    <property type="match status" value="1"/>
</dbReference>
<comment type="function">
    <text evidence="9">Auxin response factors (ARFs) are transcriptional factors that bind specifically to the DNA sequence 5'-TGTCTC-3' found in the auxin-responsive promoter elements (AuxREs). Could act as transcriptional activator or repressor. Formation of heterodimers with Aux/IAA proteins may alter their ability to modulate early auxin response genes expression.</text>
</comment>
<feature type="region of interest" description="Disordered" evidence="11">
    <location>
        <begin position="445"/>
        <end position="471"/>
    </location>
</feature>
<gene>
    <name evidence="13" type="ORF">CASFOL_009319</name>
</gene>
<evidence type="ECO:0000313" key="13">
    <source>
        <dbReference type="EMBL" id="KAL3646775.1"/>
    </source>
</evidence>
<dbReference type="GO" id="GO:0005634">
    <property type="term" value="C:nucleus"/>
    <property type="evidence" value="ECO:0007669"/>
    <property type="project" value="UniProtKB-SubCell"/>
</dbReference>
<dbReference type="CDD" id="cd10017">
    <property type="entry name" value="B3_DNA"/>
    <property type="match status" value="1"/>
</dbReference>
<dbReference type="InterPro" id="IPR010525">
    <property type="entry name" value="ARF_dom"/>
</dbReference>
<feature type="compositionally biased region" description="Basic and acidic residues" evidence="11">
    <location>
        <begin position="461"/>
        <end position="471"/>
    </location>
</feature>
<comment type="similarity">
    <text evidence="2 10">Belongs to the ARF family.</text>
</comment>
<dbReference type="GO" id="GO:0048829">
    <property type="term" value="P:root cap development"/>
    <property type="evidence" value="ECO:0007669"/>
    <property type="project" value="UniProtKB-ARBA"/>
</dbReference>
<dbReference type="FunFam" id="2.30.30.1040:FF:000002">
    <property type="entry name" value="Auxin response factor"/>
    <property type="match status" value="1"/>
</dbReference>
<comment type="subunit">
    <text evidence="3 10">Homodimers and heterodimers.</text>
</comment>
<evidence type="ECO:0000256" key="9">
    <source>
        <dbReference type="ARBA" id="ARBA00037697"/>
    </source>
</evidence>
<comment type="subcellular location">
    <subcellularLocation>
        <location evidence="1 10">Nucleus</location>
    </subcellularLocation>
</comment>
<evidence type="ECO:0000256" key="11">
    <source>
        <dbReference type="SAM" id="MobiDB-lite"/>
    </source>
</evidence>
<keyword evidence="8 10" id="KW-0927">Auxin signaling pathway</keyword>
<dbReference type="PANTHER" id="PTHR31384:SF39">
    <property type="entry name" value="AUXIN RESPONSE FACTOR"/>
    <property type="match status" value="1"/>
</dbReference>
<keyword evidence="4 10" id="KW-0805">Transcription regulation</keyword>
<accession>A0ABD3DX03</accession>
<dbReference type="EMBL" id="JAVIJP010000011">
    <property type="protein sequence ID" value="KAL3646775.1"/>
    <property type="molecule type" value="Genomic_DNA"/>
</dbReference>
<feature type="compositionally biased region" description="Polar residues" evidence="11">
    <location>
        <begin position="448"/>
        <end position="460"/>
    </location>
</feature>
<sequence>MYTFLESNEGTENTNKCLDSQLWHACAGAMVHLPPVNSTVFYFPQGHLEHASGDVELQNYPRLPPYILCTVSTIKFMADPDTDEVFSTITLTPLTGNAFDVYNDDKGISVSLPVHQPNNPAPFSAKTLTQSDANNGGGFSVPRYCAETVFPKLDFSSSDPPSQDIDVKDVHGKIWTFRHIYRGTPRRHLLTSGWSNFVNQKKLIAGDSVVFMRAGPNGDLCIGVRRMKNPMAGFLNDSNGRGRLRVEDVIEAAVRAASGKLFEVVYYPRGGGPEFCVRAALVKAAMRVPWAPGMRFKMAFETEDWTRTSWFMGTVISVQVADPVRWPDSPWRLLQVRWDEPDLLQDVKHVSPWLVELVPSIDLSPFSPPLKRIKLPDHLEFKGQIPLPAFSNNNQFLDPNNPFGCFLDNNAPAGMQGARHPPQFGLSLSPNLNLSGKLQPSLLEDGFTITQPPNENVSHLQESKKSHDDDDAKTAKFVLFGQPILTEEQISKGSGLNRNDGPERLREGLNRSPDNTDAARQLGE</sequence>
<evidence type="ECO:0000256" key="2">
    <source>
        <dbReference type="ARBA" id="ARBA00007853"/>
    </source>
</evidence>
<feature type="domain" description="TF-B3" evidence="12">
    <location>
        <begin position="124"/>
        <end position="228"/>
    </location>
</feature>
<keyword evidence="7 10" id="KW-0539">Nucleus</keyword>
<dbReference type="GO" id="GO:0009734">
    <property type="term" value="P:auxin-activated signaling pathway"/>
    <property type="evidence" value="ECO:0007669"/>
    <property type="project" value="UniProtKB-KW"/>
</dbReference>
<evidence type="ECO:0000256" key="1">
    <source>
        <dbReference type="ARBA" id="ARBA00004123"/>
    </source>
</evidence>
<dbReference type="Gene3D" id="2.30.30.1040">
    <property type="match status" value="1"/>
</dbReference>
<dbReference type="SMART" id="SM01019">
    <property type="entry name" value="B3"/>
    <property type="match status" value="1"/>
</dbReference>
<dbReference type="GO" id="GO:0003677">
    <property type="term" value="F:DNA binding"/>
    <property type="evidence" value="ECO:0007669"/>
    <property type="project" value="UniProtKB-KW"/>
</dbReference>
<organism evidence="13 14">
    <name type="scientific">Castilleja foliolosa</name>
    <dbReference type="NCBI Taxonomy" id="1961234"/>
    <lineage>
        <taxon>Eukaryota</taxon>
        <taxon>Viridiplantae</taxon>
        <taxon>Streptophyta</taxon>
        <taxon>Embryophyta</taxon>
        <taxon>Tracheophyta</taxon>
        <taxon>Spermatophyta</taxon>
        <taxon>Magnoliopsida</taxon>
        <taxon>eudicotyledons</taxon>
        <taxon>Gunneridae</taxon>
        <taxon>Pentapetalae</taxon>
        <taxon>asterids</taxon>
        <taxon>lamiids</taxon>
        <taxon>Lamiales</taxon>
        <taxon>Orobanchaceae</taxon>
        <taxon>Pedicularideae</taxon>
        <taxon>Castillejinae</taxon>
        <taxon>Castilleja</taxon>
    </lineage>
</organism>
<keyword evidence="5 10" id="KW-0238">DNA-binding</keyword>
<protein>
    <recommendedName>
        <fullName evidence="10">Auxin response factor</fullName>
    </recommendedName>
</protein>
<keyword evidence="14" id="KW-1185">Reference proteome</keyword>
<dbReference type="FunFam" id="2.40.330.10:FF:000001">
    <property type="entry name" value="Auxin response factor"/>
    <property type="match status" value="1"/>
</dbReference>
<dbReference type="Proteomes" id="UP001632038">
    <property type="component" value="Unassembled WGS sequence"/>
</dbReference>
<comment type="caution">
    <text evidence="13">The sequence shown here is derived from an EMBL/GenBank/DDBJ whole genome shotgun (WGS) entry which is preliminary data.</text>
</comment>
<dbReference type="PROSITE" id="PS50863">
    <property type="entry name" value="B3"/>
    <property type="match status" value="1"/>
</dbReference>
<evidence type="ECO:0000256" key="8">
    <source>
        <dbReference type="ARBA" id="ARBA00023294"/>
    </source>
</evidence>
<reference evidence="14" key="1">
    <citation type="journal article" date="2024" name="IScience">
        <title>Strigolactones Initiate the Formation of Haustorium-like Structures in Castilleja.</title>
        <authorList>
            <person name="Buerger M."/>
            <person name="Peterson D."/>
            <person name="Chory J."/>
        </authorList>
    </citation>
    <scope>NUCLEOTIDE SEQUENCE [LARGE SCALE GENOMIC DNA]</scope>
</reference>
<dbReference type="InterPro" id="IPR003340">
    <property type="entry name" value="B3_DNA-bd"/>
</dbReference>
<proteinExistence type="inferred from homology"/>
<feature type="region of interest" description="Disordered" evidence="11">
    <location>
        <begin position="488"/>
        <end position="524"/>
    </location>
</feature>
<feature type="compositionally biased region" description="Basic and acidic residues" evidence="11">
    <location>
        <begin position="500"/>
        <end position="509"/>
    </location>
</feature>
<evidence type="ECO:0000256" key="6">
    <source>
        <dbReference type="ARBA" id="ARBA00023163"/>
    </source>
</evidence>
<dbReference type="Gene3D" id="2.40.330.10">
    <property type="entry name" value="DNA-binding pseudobarrel domain"/>
    <property type="match status" value="1"/>
</dbReference>
<name>A0ABD3DX03_9LAMI</name>
<dbReference type="AlphaFoldDB" id="A0ABD3DX03"/>
<evidence type="ECO:0000256" key="4">
    <source>
        <dbReference type="ARBA" id="ARBA00023015"/>
    </source>
</evidence>